<dbReference type="EMBL" id="MVHE01000034">
    <property type="protein sequence ID" value="ORA18449.1"/>
    <property type="molecule type" value="Genomic_DNA"/>
</dbReference>
<dbReference type="InterPro" id="IPR002938">
    <property type="entry name" value="FAD-bd"/>
</dbReference>
<evidence type="ECO:0000313" key="2">
    <source>
        <dbReference type="EMBL" id="ORA18449.1"/>
    </source>
</evidence>
<feature type="domain" description="FAD-binding" evidence="1">
    <location>
        <begin position="2"/>
        <end position="334"/>
    </location>
</feature>
<gene>
    <name evidence="2" type="ORF">BST12_18440</name>
</gene>
<reference evidence="2 3" key="1">
    <citation type="submission" date="2017-02" db="EMBL/GenBank/DDBJ databases">
        <title>The new phylogeny of genus Mycobacterium.</title>
        <authorList>
            <person name="Tortoli E."/>
            <person name="Trovato A."/>
            <person name="Cirillo D.M."/>
        </authorList>
    </citation>
    <scope>NUCLEOTIDE SEQUENCE [LARGE SCALE GENOMIC DNA]</scope>
    <source>
        <strain evidence="2 3">DSM 45057</strain>
    </source>
</reference>
<dbReference type="PRINTS" id="PR00420">
    <property type="entry name" value="RNGMNOXGNASE"/>
</dbReference>
<dbReference type="Gene3D" id="3.50.50.60">
    <property type="entry name" value="FAD/NAD(P)-binding domain"/>
    <property type="match status" value="1"/>
</dbReference>
<organism evidence="2 3">
    <name type="scientific">Mycobacterium angelicum</name>
    <dbReference type="NCBI Taxonomy" id="470074"/>
    <lineage>
        <taxon>Bacteria</taxon>
        <taxon>Bacillati</taxon>
        <taxon>Actinomycetota</taxon>
        <taxon>Actinomycetes</taxon>
        <taxon>Mycobacteriales</taxon>
        <taxon>Mycobacteriaceae</taxon>
        <taxon>Mycobacterium</taxon>
    </lineage>
</organism>
<dbReference type="RefSeq" id="WP_083114565.1">
    <property type="nucleotide sequence ID" value="NZ_JACKTS010000021.1"/>
</dbReference>
<dbReference type="PANTHER" id="PTHR46865">
    <property type="entry name" value="OXIDOREDUCTASE-RELATED"/>
    <property type="match status" value="1"/>
</dbReference>
<name>A0A1W9ZLS4_MYCAN</name>
<dbReference type="InterPro" id="IPR051704">
    <property type="entry name" value="FAD_aromatic-hydroxylase"/>
</dbReference>
<protein>
    <submittedName>
        <fullName evidence="2">FAD-dependent oxidoreductase</fullName>
    </submittedName>
</protein>
<comment type="caution">
    <text evidence="2">The sequence shown here is derived from an EMBL/GenBank/DDBJ whole genome shotgun (WGS) entry which is preliminary data.</text>
</comment>
<dbReference type="GO" id="GO:0071949">
    <property type="term" value="F:FAD binding"/>
    <property type="evidence" value="ECO:0007669"/>
    <property type="project" value="InterPro"/>
</dbReference>
<evidence type="ECO:0000259" key="1">
    <source>
        <dbReference type="Pfam" id="PF01494"/>
    </source>
</evidence>
<dbReference type="PANTHER" id="PTHR46865:SF8">
    <property type="entry name" value="POSSIBLE OXIDOREDUCTASE"/>
    <property type="match status" value="1"/>
</dbReference>
<proteinExistence type="predicted"/>
<sequence>MKVAICGAGIAGLALAERLSALGAEVVLLERSSGPRAQGYMIDFFGAGYDAAEAIGVLPAIEKVSHRITEASLVDESGRRRAGLRYTQIAKALDGRICSLMRPDLEKVLRDNLPGDVDLRFGTSVADVSHREDGVTVTLDGGAQLDVDLLVGADGIHSTVRALVFGAESQYLRYLGFHSAAYVFAAAGIRDAAADRFVLTDTIDRQMGFYALRDGRVAVFAVHRTPDPELPQDARAAIQDRYAGMGWLVPEALERCPPSADIFYDQVAQVEMPHWRKGRVVLIGDACGAVSLIAGQGASLAVGGAYVLAEQLRRTSSLERALDFYERLWRPVVEEKQEAGRDAAKLFLPASSSQQWTRRTALRLAGLPMVRRRINARLIGEPTAVIAMLRSGSPEFDSSGS</sequence>
<dbReference type="SUPFAM" id="SSF51905">
    <property type="entry name" value="FAD/NAD(P)-binding domain"/>
    <property type="match status" value="1"/>
</dbReference>
<dbReference type="OrthoDB" id="9782160at2"/>
<dbReference type="Gene3D" id="3.30.9.10">
    <property type="entry name" value="D-Amino Acid Oxidase, subunit A, domain 2"/>
    <property type="match status" value="1"/>
</dbReference>
<keyword evidence="3" id="KW-1185">Reference proteome</keyword>
<dbReference type="Proteomes" id="UP000192284">
    <property type="component" value="Unassembled WGS sequence"/>
</dbReference>
<evidence type="ECO:0000313" key="3">
    <source>
        <dbReference type="Proteomes" id="UP000192284"/>
    </source>
</evidence>
<dbReference type="Pfam" id="PF01494">
    <property type="entry name" value="FAD_binding_3"/>
    <property type="match status" value="1"/>
</dbReference>
<accession>A0A1W9ZLS4</accession>
<dbReference type="InterPro" id="IPR036188">
    <property type="entry name" value="FAD/NAD-bd_sf"/>
</dbReference>
<dbReference type="AlphaFoldDB" id="A0A1W9ZLS4"/>